<feature type="domain" description="Alpha-L-rhamnosidase C-terminal" evidence="8">
    <location>
        <begin position="803"/>
        <end position="877"/>
    </location>
</feature>
<dbReference type="InterPro" id="IPR013783">
    <property type="entry name" value="Ig-like_fold"/>
</dbReference>
<evidence type="ECO:0000256" key="1">
    <source>
        <dbReference type="ARBA" id="ARBA00001445"/>
    </source>
</evidence>
<sequence>MKITLSSLLTSLVIILAGCTSGQTVNLNDLRVEMKENPVGIGVAHPRFMWKLSSGSPDLMQTSYQIQVAESPDQLKSGKDLLWDSGEVKSDESVLIPYGGTPLQSRKQYYWRVKANTNQGPTEWSKTNTWSMTLLNPSDWKATWIGEKNLSNPGETYKGKTRLAARYLRKEFTADKPVHRAVLYISGLGSSESYINGKRISEDIFAPGPSWCPSRVYYNVYDVTGLLSKDKNTIGIVLGNGRYFGMRDLQEATLPSLLAQLEIEYADGSQTILVSDTSWKVTSKGPIIANNEFDGEEYDARQELNGWNKNGFDDSKWLTADVMDTPAGELTVQANPNLRIQEQIKPVGITERPDGKYIIDMGQNMVGRLAIDLKGKKDQPITLKFAEILKEDGSLYLDNLRSANVTDIYTPAQDGKFSWEPSFVYHGFRFMEISGLDYKPELASFTGKVIYDQMNTTGKFETSNPLVNQIYKNAYWGIRGNYRGMPTDCPQRDERHGWLGDRVTGAYGEAFIFNNALLYNKWLQDIEDSQSPEGSISDVSPRYWTIYNDDVTWPAAYFYVANLLYRQFGDKSAIIKHYPSMKRWMQHMEATAMQDNIMIKDTYGDWCMPPESQELIHSQDPARKTDGAILATTMYYSLLNMMSEFARLSGQEKDIATYQQLAAKMKEAYNAKFFNPETAQYGNNTVTANLLSLRLGLVPKGYETKVFANIVKKTEEDFGGHVSTGVLGIQHLMRGLSEYGRVDIAWKIATNETYPSWGYMAKKGATTIWELWNGDTADPAMNSANHVMLLGDLIIWYYEDLAGIKCAPESIAYKKLIMAPVFPEGLDSVSASYESVYGEIKSAWTKKDGAFKWDITIPGNTSAVVRIPKEFGVTASGQPGIRQTNETADYTEFEIGSGSYHFANK</sequence>
<dbReference type="Pfam" id="PF17389">
    <property type="entry name" value="Bac_rhamnosid6H"/>
    <property type="match status" value="1"/>
</dbReference>
<evidence type="ECO:0000256" key="2">
    <source>
        <dbReference type="ARBA" id="ARBA00012652"/>
    </source>
</evidence>
<dbReference type="GO" id="GO:0030596">
    <property type="term" value="F:alpha-L-rhamnosidase activity"/>
    <property type="evidence" value="ECO:0007669"/>
    <property type="project" value="UniProtKB-EC"/>
</dbReference>
<dbReference type="InterPro" id="IPR008928">
    <property type="entry name" value="6-hairpin_glycosidase_sf"/>
</dbReference>
<evidence type="ECO:0000256" key="4">
    <source>
        <dbReference type="SAM" id="SignalP"/>
    </source>
</evidence>
<dbReference type="Pfam" id="PF17390">
    <property type="entry name" value="Bac_rhamnosid_C"/>
    <property type="match status" value="1"/>
</dbReference>
<proteinExistence type="predicted"/>
<keyword evidence="10" id="KW-1185">Reference proteome</keyword>
<accession>A0ABR6KIQ7</accession>
<feature type="domain" description="Alpha-L-rhamnosidase six-hairpin glycosidase" evidence="7">
    <location>
        <begin position="456"/>
        <end position="800"/>
    </location>
</feature>
<dbReference type="Gene3D" id="2.60.120.260">
    <property type="entry name" value="Galactose-binding domain-like"/>
    <property type="match status" value="2"/>
</dbReference>
<dbReference type="InterPro" id="IPR008902">
    <property type="entry name" value="Rhamnosid_concanavalin"/>
</dbReference>
<evidence type="ECO:0000313" key="10">
    <source>
        <dbReference type="Proteomes" id="UP000533637"/>
    </source>
</evidence>
<dbReference type="InterPro" id="IPR012341">
    <property type="entry name" value="6hp_glycosidase-like_sf"/>
</dbReference>
<gene>
    <name evidence="9" type="ORF">GGQ57_001286</name>
</gene>
<evidence type="ECO:0000259" key="8">
    <source>
        <dbReference type="Pfam" id="PF17390"/>
    </source>
</evidence>
<name>A0ABR6KIQ7_9BACT</name>
<evidence type="ECO:0000313" key="9">
    <source>
        <dbReference type="EMBL" id="MBB4621392.1"/>
    </source>
</evidence>
<dbReference type="Pfam" id="PF08531">
    <property type="entry name" value="Bac_rhamnosid_N"/>
    <property type="match status" value="1"/>
</dbReference>
<dbReference type="Proteomes" id="UP000533637">
    <property type="component" value="Unassembled WGS sequence"/>
</dbReference>
<dbReference type="EMBL" id="JACHOC010000002">
    <property type="protein sequence ID" value="MBB4621392.1"/>
    <property type="molecule type" value="Genomic_DNA"/>
</dbReference>
<dbReference type="PANTHER" id="PTHR33307:SF6">
    <property type="entry name" value="ALPHA-RHAMNOSIDASE (EUROFUNG)-RELATED"/>
    <property type="match status" value="1"/>
</dbReference>
<dbReference type="RefSeq" id="WP_183669653.1">
    <property type="nucleotide sequence ID" value="NZ_BMPB01000002.1"/>
</dbReference>
<dbReference type="Gene3D" id="2.60.40.10">
    <property type="entry name" value="Immunoglobulins"/>
    <property type="match status" value="1"/>
</dbReference>
<dbReference type="InterPro" id="IPR035396">
    <property type="entry name" value="Bac_rhamnosid6H"/>
</dbReference>
<dbReference type="EC" id="3.2.1.40" evidence="2"/>
<keyword evidence="9" id="KW-0326">Glycosidase</keyword>
<protein>
    <recommendedName>
        <fullName evidence="2">alpha-L-rhamnosidase</fullName>
        <ecNumber evidence="2">3.2.1.40</ecNumber>
    </recommendedName>
</protein>
<evidence type="ECO:0000259" key="5">
    <source>
        <dbReference type="Pfam" id="PF05592"/>
    </source>
</evidence>
<dbReference type="Pfam" id="PF05592">
    <property type="entry name" value="Bac_rhamnosid"/>
    <property type="match status" value="1"/>
</dbReference>
<dbReference type="Gene3D" id="1.50.10.10">
    <property type="match status" value="1"/>
</dbReference>
<comment type="catalytic activity">
    <reaction evidence="1">
        <text>Hydrolysis of terminal non-reducing alpha-L-rhamnose residues in alpha-L-rhamnosides.</text>
        <dbReference type="EC" id="3.2.1.40"/>
    </reaction>
</comment>
<dbReference type="SUPFAM" id="SSF48208">
    <property type="entry name" value="Six-hairpin glycosidases"/>
    <property type="match status" value="1"/>
</dbReference>
<dbReference type="Gene3D" id="2.60.420.10">
    <property type="entry name" value="Maltose phosphorylase, domain 3"/>
    <property type="match status" value="1"/>
</dbReference>
<keyword evidence="4" id="KW-0732">Signal</keyword>
<comment type="caution">
    <text evidence="9">The sequence shown here is derived from an EMBL/GenBank/DDBJ whole genome shotgun (WGS) entry which is preliminary data.</text>
</comment>
<dbReference type="InterPro" id="IPR016007">
    <property type="entry name" value="Alpha_rhamnosid"/>
</dbReference>
<reference evidence="9 10" key="1">
    <citation type="submission" date="2020-08" db="EMBL/GenBank/DDBJ databases">
        <title>Genomic Encyclopedia of Type Strains, Phase IV (KMG-IV): sequencing the most valuable type-strain genomes for metagenomic binning, comparative biology and taxonomic classification.</title>
        <authorList>
            <person name="Goeker M."/>
        </authorList>
    </citation>
    <scope>NUCLEOTIDE SEQUENCE [LARGE SCALE GENOMIC DNA]</scope>
    <source>
        <strain evidence="9 10">DSM 102983</strain>
    </source>
</reference>
<dbReference type="InterPro" id="IPR035398">
    <property type="entry name" value="Bac_rhamnosid_C"/>
</dbReference>
<dbReference type="PANTHER" id="PTHR33307">
    <property type="entry name" value="ALPHA-RHAMNOSIDASE (EUROFUNG)"/>
    <property type="match status" value="1"/>
</dbReference>
<feature type="domain" description="Bacterial alpha-L-rhamnosidase N-terminal" evidence="6">
    <location>
        <begin position="176"/>
        <end position="342"/>
    </location>
</feature>
<evidence type="ECO:0000259" key="6">
    <source>
        <dbReference type="Pfam" id="PF08531"/>
    </source>
</evidence>
<dbReference type="PIRSF" id="PIRSF010631">
    <property type="entry name" value="A-rhamnsds"/>
    <property type="match status" value="1"/>
</dbReference>
<feature type="signal peptide" evidence="4">
    <location>
        <begin position="1"/>
        <end position="22"/>
    </location>
</feature>
<feature type="domain" description="Alpha-L-rhamnosidase concanavalin-like" evidence="5">
    <location>
        <begin position="352"/>
        <end position="451"/>
    </location>
</feature>
<feature type="chain" id="PRO_5047055224" description="alpha-L-rhamnosidase" evidence="4">
    <location>
        <begin position="23"/>
        <end position="905"/>
    </location>
</feature>
<organism evidence="9 10">
    <name type="scientific">Parabacteroides faecis</name>
    <dbReference type="NCBI Taxonomy" id="1217282"/>
    <lineage>
        <taxon>Bacteria</taxon>
        <taxon>Pseudomonadati</taxon>
        <taxon>Bacteroidota</taxon>
        <taxon>Bacteroidia</taxon>
        <taxon>Bacteroidales</taxon>
        <taxon>Tannerellaceae</taxon>
        <taxon>Parabacteroides</taxon>
    </lineage>
</organism>
<dbReference type="Pfam" id="PF25788">
    <property type="entry name" value="Ig_Rha78A_N"/>
    <property type="match status" value="1"/>
</dbReference>
<dbReference type="PROSITE" id="PS51257">
    <property type="entry name" value="PROKAR_LIPOPROTEIN"/>
    <property type="match status" value="1"/>
</dbReference>
<evidence type="ECO:0000259" key="7">
    <source>
        <dbReference type="Pfam" id="PF17389"/>
    </source>
</evidence>
<evidence type="ECO:0000256" key="3">
    <source>
        <dbReference type="ARBA" id="ARBA00022801"/>
    </source>
</evidence>
<keyword evidence="3 9" id="KW-0378">Hydrolase</keyword>
<dbReference type="InterPro" id="IPR013737">
    <property type="entry name" value="Bac_rhamnosid_N"/>
</dbReference>